<proteinExistence type="predicted"/>
<dbReference type="EMBL" id="JAHYIQ010000010">
    <property type="protein sequence ID" value="KAK1128466.1"/>
    <property type="molecule type" value="Genomic_DNA"/>
</dbReference>
<accession>A0AA40FZX4</accession>
<keyword evidence="3" id="KW-1185">Reference proteome</keyword>
<evidence type="ECO:0000256" key="1">
    <source>
        <dbReference type="SAM" id="MobiDB-lite"/>
    </source>
</evidence>
<reference evidence="2" key="1">
    <citation type="submission" date="2021-10" db="EMBL/GenBank/DDBJ databases">
        <title>Melipona bicolor Genome sequencing and assembly.</title>
        <authorList>
            <person name="Araujo N.S."/>
            <person name="Arias M.C."/>
        </authorList>
    </citation>
    <scope>NUCLEOTIDE SEQUENCE</scope>
    <source>
        <strain evidence="2">USP_2M_L1-L4_2017</strain>
        <tissue evidence="2">Whole body</tissue>
    </source>
</reference>
<dbReference type="Proteomes" id="UP001177670">
    <property type="component" value="Unassembled WGS sequence"/>
</dbReference>
<evidence type="ECO:0000313" key="2">
    <source>
        <dbReference type="EMBL" id="KAK1128466.1"/>
    </source>
</evidence>
<sequence length="53" mass="5686">MYIPSQSALFELSKCSRNSLQVGSGLDPSRVQARHGLDLGGSMRLQPSQPGLD</sequence>
<protein>
    <submittedName>
        <fullName evidence="2">Uncharacterized protein</fullName>
    </submittedName>
</protein>
<comment type="caution">
    <text evidence="2">The sequence shown here is derived from an EMBL/GenBank/DDBJ whole genome shotgun (WGS) entry which is preliminary data.</text>
</comment>
<dbReference type="AlphaFoldDB" id="A0AA40FZX4"/>
<gene>
    <name evidence="2" type="ORF">K0M31_002926</name>
</gene>
<name>A0AA40FZX4_9HYME</name>
<feature type="region of interest" description="Disordered" evidence="1">
    <location>
        <begin position="21"/>
        <end position="53"/>
    </location>
</feature>
<organism evidence="2 3">
    <name type="scientific">Melipona bicolor</name>
    <dbReference type="NCBI Taxonomy" id="60889"/>
    <lineage>
        <taxon>Eukaryota</taxon>
        <taxon>Metazoa</taxon>
        <taxon>Ecdysozoa</taxon>
        <taxon>Arthropoda</taxon>
        <taxon>Hexapoda</taxon>
        <taxon>Insecta</taxon>
        <taxon>Pterygota</taxon>
        <taxon>Neoptera</taxon>
        <taxon>Endopterygota</taxon>
        <taxon>Hymenoptera</taxon>
        <taxon>Apocrita</taxon>
        <taxon>Aculeata</taxon>
        <taxon>Apoidea</taxon>
        <taxon>Anthophila</taxon>
        <taxon>Apidae</taxon>
        <taxon>Melipona</taxon>
    </lineage>
</organism>
<evidence type="ECO:0000313" key="3">
    <source>
        <dbReference type="Proteomes" id="UP001177670"/>
    </source>
</evidence>